<organism evidence="6 7">
    <name type="scientific">Roseofilum acuticapitatum BLCC-M154</name>
    <dbReference type="NCBI Taxonomy" id="3022444"/>
    <lineage>
        <taxon>Bacteria</taxon>
        <taxon>Bacillati</taxon>
        <taxon>Cyanobacteriota</taxon>
        <taxon>Cyanophyceae</taxon>
        <taxon>Desertifilales</taxon>
        <taxon>Desertifilaceae</taxon>
        <taxon>Roseofilum</taxon>
        <taxon>Roseofilum acuticapitatum</taxon>
    </lineage>
</organism>
<keyword evidence="5" id="KW-0378">Hydrolase</keyword>
<dbReference type="InterPro" id="IPR051813">
    <property type="entry name" value="HepT_RNase_toxin"/>
</dbReference>
<evidence type="ECO:0000256" key="3">
    <source>
        <dbReference type="ARBA" id="ARBA00022722"/>
    </source>
</evidence>
<gene>
    <name evidence="6" type="ORF">PMG71_02135</name>
</gene>
<evidence type="ECO:0000313" key="7">
    <source>
        <dbReference type="Proteomes" id="UP001235303"/>
    </source>
</evidence>
<keyword evidence="1" id="KW-0597">Phosphoprotein</keyword>
<evidence type="ECO:0000256" key="1">
    <source>
        <dbReference type="ARBA" id="ARBA00022553"/>
    </source>
</evidence>
<evidence type="ECO:0000256" key="4">
    <source>
        <dbReference type="ARBA" id="ARBA00022741"/>
    </source>
</evidence>
<comment type="caution">
    <text evidence="6">The sequence shown here is derived from an EMBL/GenBank/DDBJ whole genome shotgun (WGS) entry which is preliminary data.</text>
</comment>
<sequence>MQRAAEKINQFKQGLTRQDFLADEKTQSAIVFQLLIIGEATKRLSLSLRQQYPQPWSLMAGMRDNLIHEMVLIIFSLKDQSPVGAGYTQI</sequence>
<reference evidence="6 7" key="1">
    <citation type="submission" date="2023-01" db="EMBL/GenBank/DDBJ databases">
        <title>Novel diversity within Roseofilum (Cyanobacteria; Desertifilaceae) from marine benthic mats with descriptions of four novel species.</title>
        <authorList>
            <person name="Wang Y."/>
            <person name="Berthold D.E."/>
            <person name="Hu J."/>
            <person name="Lefler F.W."/>
            <person name="Laughinghouse H.D. IV."/>
        </authorList>
    </citation>
    <scope>NUCLEOTIDE SEQUENCE [LARGE SCALE GENOMIC DNA]</scope>
    <source>
        <strain evidence="6 7">BLCC-M154</strain>
    </source>
</reference>
<dbReference type="PANTHER" id="PTHR34139:SF1">
    <property type="entry name" value="RNASE MJ1380-RELATED"/>
    <property type="match status" value="1"/>
</dbReference>
<accession>A0ABT7AMV6</accession>
<evidence type="ECO:0000256" key="2">
    <source>
        <dbReference type="ARBA" id="ARBA00022649"/>
    </source>
</evidence>
<proteinExistence type="predicted"/>
<keyword evidence="4" id="KW-0547">Nucleotide-binding</keyword>
<protein>
    <submittedName>
        <fullName evidence="6">DUF86 domain-containing protein</fullName>
    </submittedName>
</protein>
<dbReference type="Pfam" id="PF01934">
    <property type="entry name" value="HepT-like"/>
    <property type="match status" value="1"/>
</dbReference>
<dbReference type="Proteomes" id="UP001235303">
    <property type="component" value="Unassembled WGS sequence"/>
</dbReference>
<evidence type="ECO:0000256" key="5">
    <source>
        <dbReference type="ARBA" id="ARBA00022801"/>
    </source>
</evidence>
<name>A0ABT7AMV6_9CYAN</name>
<keyword evidence="3" id="KW-0540">Nuclease</keyword>
<dbReference type="EMBL" id="JAQOSP010000006">
    <property type="protein sequence ID" value="MDJ1168225.1"/>
    <property type="molecule type" value="Genomic_DNA"/>
</dbReference>
<evidence type="ECO:0000313" key="6">
    <source>
        <dbReference type="EMBL" id="MDJ1168225.1"/>
    </source>
</evidence>
<keyword evidence="7" id="KW-1185">Reference proteome</keyword>
<dbReference type="InterPro" id="IPR008201">
    <property type="entry name" value="HepT-like"/>
</dbReference>
<dbReference type="PANTHER" id="PTHR34139">
    <property type="entry name" value="UPF0331 PROTEIN MJ0127"/>
    <property type="match status" value="1"/>
</dbReference>
<keyword evidence="2" id="KW-1277">Toxin-antitoxin system</keyword>